<evidence type="ECO:0000313" key="1">
    <source>
        <dbReference type="EMBL" id="JAH32918.1"/>
    </source>
</evidence>
<reference evidence="1" key="1">
    <citation type="submission" date="2014-11" db="EMBL/GenBank/DDBJ databases">
        <authorList>
            <person name="Amaro Gonzalez C."/>
        </authorList>
    </citation>
    <scope>NUCLEOTIDE SEQUENCE</scope>
</reference>
<dbReference type="EMBL" id="GBXM01075659">
    <property type="protein sequence ID" value="JAH32918.1"/>
    <property type="molecule type" value="Transcribed_RNA"/>
</dbReference>
<protein>
    <submittedName>
        <fullName evidence="1">Uncharacterized protein</fullName>
    </submittedName>
</protein>
<organism evidence="1">
    <name type="scientific">Anguilla anguilla</name>
    <name type="common">European freshwater eel</name>
    <name type="synonym">Muraena anguilla</name>
    <dbReference type="NCBI Taxonomy" id="7936"/>
    <lineage>
        <taxon>Eukaryota</taxon>
        <taxon>Metazoa</taxon>
        <taxon>Chordata</taxon>
        <taxon>Craniata</taxon>
        <taxon>Vertebrata</taxon>
        <taxon>Euteleostomi</taxon>
        <taxon>Actinopterygii</taxon>
        <taxon>Neopterygii</taxon>
        <taxon>Teleostei</taxon>
        <taxon>Anguilliformes</taxon>
        <taxon>Anguillidae</taxon>
        <taxon>Anguilla</taxon>
    </lineage>
</organism>
<dbReference type="EMBL" id="GBXM01070367">
    <property type="protein sequence ID" value="JAH38210.1"/>
    <property type="molecule type" value="Transcribed_RNA"/>
</dbReference>
<accession>A0A0E9RXG0</accession>
<proteinExistence type="predicted"/>
<reference evidence="1" key="2">
    <citation type="journal article" date="2015" name="Fish Shellfish Immunol.">
        <title>Early steps in the European eel (Anguilla anguilla)-Vibrio vulnificus interaction in the gills: Role of the RtxA13 toxin.</title>
        <authorList>
            <person name="Callol A."/>
            <person name="Pajuelo D."/>
            <person name="Ebbesson L."/>
            <person name="Teles M."/>
            <person name="MacKenzie S."/>
            <person name="Amaro C."/>
        </authorList>
    </citation>
    <scope>NUCLEOTIDE SEQUENCE</scope>
</reference>
<name>A0A0E9RXG0_ANGAN</name>
<sequence>MSRSLRHCTYCTVLHQKGRRAVSGVQTRDKWTLSVLFLTIHFGDALTVLAHPVHKCTDLKKRLCRE</sequence>
<dbReference type="AlphaFoldDB" id="A0A0E9RXG0"/>